<gene>
    <name evidence="1" type="ORF">K441DRAFT_669338</name>
</gene>
<proteinExistence type="predicted"/>
<keyword evidence="2" id="KW-1185">Reference proteome</keyword>
<name>A0ACC8EPQ0_9PEZI</name>
<dbReference type="Proteomes" id="UP000250078">
    <property type="component" value="Unassembled WGS sequence"/>
</dbReference>
<evidence type="ECO:0000313" key="2">
    <source>
        <dbReference type="Proteomes" id="UP000250078"/>
    </source>
</evidence>
<evidence type="ECO:0000313" key="1">
    <source>
        <dbReference type="EMBL" id="OCK88357.1"/>
    </source>
</evidence>
<dbReference type="EMBL" id="KV748244">
    <property type="protein sequence ID" value="OCK88357.1"/>
    <property type="molecule type" value="Genomic_DNA"/>
</dbReference>
<sequence length="291" mass="32763">MPVAPRPLLGNFHLAPFDSTLREANVFVPVEKILPDGAALQPQPPNWLQISQATSRPHSFSLWTDPIRVPCQTGGPQAVSNEPRDVRWTTEGQNDFYQQLGFLPHASTSKAAGALDFVLSEGEINWNSPLCNQLESSQFCGPPLPSLQADATPVVGDSLRQDSNFPVELFREGGPMKSSLKLAEDGESFVRGEVLENRYTASSVNKYGSPDRRSLNSRKWRYYCNFGGCTRSFSRPSDRNRHLKSHYPEERIFACPERPCTMRFYRRDKLLDHSRRVHGAGSRKYEYISGS</sequence>
<reference evidence="1 2" key="1">
    <citation type="journal article" date="2016" name="Nat. Commun.">
        <title>Ectomycorrhizal ecology is imprinted in the genome of the dominant symbiotic fungus Cenococcum geophilum.</title>
        <authorList>
            <consortium name="DOE Joint Genome Institute"/>
            <person name="Peter M."/>
            <person name="Kohler A."/>
            <person name="Ohm R.A."/>
            <person name="Kuo A."/>
            <person name="Krutzmann J."/>
            <person name="Morin E."/>
            <person name="Arend M."/>
            <person name="Barry K.W."/>
            <person name="Binder M."/>
            <person name="Choi C."/>
            <person name="Clum A."/>
            <person name="Copeland A."/>
            <person name="Grisel N."/>
            <person name="Haridas S."/>
            <person name="Kipfer T."/>
            <person name="LaButti K."/>
            <person name="Lindquist E."/>
            <person name="Lipzen A."/>
            <person name="Maire R."/>
            <person name="Meier B."/>
            <person name="Mihaltcheva S."/>
            <person name="Molinier V."/>
            <person name="Murat C."/>
            <person name="Poggeler S."/>
            <person name="Quandt C.A."/>
            <person name="Sperisen C."/>
            <person name="Tritt A."/>
            <person name="Tisserant E."/>
            <person name="Crous P.W."/>
            <person name="Henrissat B."/>
            <person name="Nehls U."/>
            <person name="Egli S."/>
            <person name="Spatafora J.W."/>
            <person name="Grigoriev I.V."/>
            <person name="Martin F.M."/>
        </authorList>
    </citation>
    <scope>NUCLEOTIDE SEQUENCE [LARGE SCALE GENOMIC DNA]</scope>
    <source>
        <strain evidence="1 2">1.58</strain>
    </source>
</reference>
<protein>
    <submittedName>
        <fullName evidence="1">Uncharacterized protein</fullName>
    </submittedName>
</protein>
<organism evidence="1 2">
    <name type="scientific">Cenococcum geophilum 1.58</name>
    <dbReference type="NCBI Taxonomy" id="794803"/>
    <lineage>
        <taxon>Eukaryota</taxon>
        <taxon>Fungi</taxon>
        <taxon>Dikarya</taxon>
        <taxon>Ascomycota</taxon>
        <taxon>Pezizomycotina</taxon>
        <taxon>Dothideomycetes</taxon>
        <taxon>Pleosporomycetidae</taxon>
        <taxon>Gloniales</taxon>
        <taxon>Gloniaceae</taxon>
        <taxon>Cenococcum</taxon>
    </lineage>
</organism>
<accession>A0ACC8EPQ0</accession>